<dbReference type="PATRIC" id="fig|29488.15.peg.1306"/>
<evidence type="ECO:0000256" key="5">
    <source>
        <dbReference type="SAM" id="MobiDB-lite"/>
    </source>
</evidence>
<feature type="region of interest" description="Disordered" evidence="5">
    <location>
        <begin position="224"/>
        <end position="255"/>
    </location>
</feature>
<dbReference type="GO" id="GO:0090729">
    <property type="term" value="F:toxin activity"/>
    <property type="evidence" value="ECO:0007669"/>
    <property type="project" value="UniProtKB-KW"/>
</dbReference>
<comment type="caution">
    <text evidence="7">The sequence shown here is derived from an EMBL/GenBank/DDBJ whole genome shotgun (WGS) entry which is preliminary data.</text>
</comment>
<evidence type="ECO:0000313" key="7">
    <source>
        <dbReference type="EMBL" id="OCA55713.1"/>
    </source>
</evidence>
<evidence type="ECO:0000256" key="3">
    <source>
        <dbReference type="ARBA" id="ARBA00022913"/>
    </source>
</evidence>
<evidence type="ECO:0000259" key="6">
    <source>
        <dbReference type="Pfam" id="PF04829"/>
    </source>
</evidence>
<dbReference type="Proteomes" id="UP000092665">
    <property type="component" value="Unassembled WGS sequence"/>
</dbReference>
<protein>
    <recommendedName>
        <fullName evidence="6">VENN motif-containing domain-containing protein</fullName>
    </recommendedName>
</protein>
<keyword evidence="3" id="KW-1266">Target cell cytoplasm</keyword>
<feature type="domain" description="VENN motif-containing" evidence="6">
    <location>
        <begin position="66"/>
        <end position="116"/>
    </location>
</feature>
<accession>A0A1B8YKZ2</accession>
<evidence type="ECO:0000256" key="4">
    <source>
        <dbReference type="ARBA" id="ARBA00023026"/>
    </source>
</evidence>
<evidence type="ECO:0000256" key="1">
    <source>
        <dbReference type="ARBA" id="ARBA00004219"/>
    </source>
</evidence>
<evidence type="ECO:0000313" key="8">
    <source>
        <dbReference type="Proteomes" id="UP000092665"/>
    </source>
</evidence>
<evidence type="ECO:0000256" key="2">
    <source>
        <dbReference type="ARBA" id="ARBA00022656"/>
    </source>
</evidence>
<reference evidence="8" key="1">
    <citation type="submission" date="2015-11" db="EMBL/GenBank/DDBJ databases">
        <authorList>
            <person name="Tobias N.J."/>
            <person name="Mishra B."/>
            <person name="Gupta D.K."/>
            <person name="Thines M."/>
            <person name="Stinear T.P."/>
            <person name="Bode H.B."/>
        </authorList>
    </citation>
    <scope>NUCLEOTIDE SEQUENCE [LARGE SCALE GENOMIC DNA]</scope>
    <source>
        <strain evidence="8">PB45.5</strain>
    </source>
</reference>
<keyword evidence="4" id="KW-0843">Virulence</keyword>
<dbReference type="Pfam" id="PF04829">
    <property type="entry name" value="PT-VENN"/>
    <property type="match status" value="1"/>
</dbReference>
<gene>
    <name evidence="7" type="ORF">Phpb_01196</name>
</gene>
<proteinExistence type="predicted"/>
<dbReference type="AlphaFoldDB" id="A0A1B8YKZ2"/>
<sequence length="408" mass="42419">MIKDLTTDPKTHQVDIVTNTLAHAILGAVAAEVSGNNALAGAAGAAGGELAARELMKHIHGENAKVSDLSEEEKQTISTLSTLAAGLAGGIAGDSTGSAVTGAQAGKNAIENNALSLPKGMAEYGRAQSSLAMQMLREGATPDELSEALAKQARGTHPEGQDPARGLIVAWGNFFGVPLDVVMSNEKMTPEKAAEIVAGGIPTSEAKVMQYVAAKAFLALAKNPVSGSKAEGSSPQWKVGEGKFSPKDQGTVTNVEHPVGKFDRKSLPNGKENIASDKTIKNDVLEHQRVGSGEKGTGSGNKVDQLPNKTVVDIDGKEISVYPNRSKPTATQEFPSVAKAHGFNDIVDNYAGLATQTKLKNGATLYQLPGKLNGVEGRFEWIVDPKLGGVSHRMFVTGGTVNGVPSKP</sequence>
<dbReference type="InterPro" id="IPR006914">
    <property type="entry name" value="VENN_dom"/>
</dbReference>
<keyword evidence="8" id="KW-1185">Reference proteome</keyword>
<keyword evidence="2" id="KW-0800">Toxin</keyword>
<name>A0A1B8YKZ2_9GAMM</name>
<dbReference type="EMBL" id="LOIC01000025">
    <property type="protein sequence ID" value="OCA55713.1"/>
    <property type="molecule type" value="Genomic_DNA"/>
</dbReference>
<comment type="subcellular location">
    <subcellularLocation>
        <location evidence="1">Target cell</location>
        <location evidence="1">Target cell cytoplasm</location>
    </subcellularLocation>
</comment>
<organism evidence="7 8">
    <name type="scientific">Photorhabdus namnaonensis</name>
    <dbReference type="NCBI Taxonomy" id="1851568"/>
    <lineage>
        <taxon>Bacteria</taxon>
        <taxon>Pseudomonadati</taxon>
        <taxon>Pseudomonadota</taxon>
        <taxon>Gammaproteobacteria</taxon>
        <taxon>Enterobacterales</taxon>
        <taxon>Morganellaceae</taxon>
        <taxon>Photorhabdus</taxon>
    </lineage>
</organism>